<evidence type="ECO:0000313" key="3">
    <source>
        <dbReference type="Proteomes" id="UP000023152"/>
    </source>
</evidence>
<name>X6N7W2_RETFI</name>
<dbReference type="EMBL" id="ASPP01010991">
    <property type="protein sequence ID" value="ETO22151.1"/>
    <property type="molecule type" value="Genomic_DNA"/>
</dbReference>
<accession>X6N7W2</accession>
<dbReference type="PANTHER" id="PTHR12673">
    <property type="entry name" value="FACIOGENITAL DYSPLASIA PROTEIN"/>
    <property type="match status" value="1"/>
</dbReference>
<dbReference type="OrthoDB" id="660555at2759"/>
<dbReference type="InterPro" id="IPR001849">
    <property type="entry name" value="PH_domain"/>
</dbReference>
<reference evidence="2 3" key="1">
    <citation type="journal article" date="2013" name="Curr. Biol.">
        <title>The Genome of the Foraminiferan Reticulomyxa filosa.</title>
        <authorList>
            <person name="Glockner G."/>
            <person name="Hulsmann N."/>
            <person name="Schleicher M."/>
            <person name="Noegel A.A."/>
            <person name="Eichinger L."/>
            <person name="Gallinger C."/>
            <person name="Pawlowski J."/>
            <person name="Sierra R."/>
            <person name="Euteneuer U."/>
            <person name="Pillet L."/>
            <person name="Moustafa A."/>
            <person name="Platzer M."/>
            <person name="Groth M."/>
            <person name="Szafranski K."/>
            <person name="Schliwa M."/>
        </authorList>
    </citation>
    <scope>NUCLEOTIDE SEQUENCE [LARGE SCALE GENOMIC DNA]</scope>
</reference>
<dbReference type="InterPro" id="IPR051092">
    <property type="entry name" value="FYVE_RhoGEF_PH"/>
</dbReference>
<dbReference type="AlphaFoldDB" id="X6N7W2"/>
<organism evidence="2 3">
    <name type="scientific">Reticulomyxa filosa</name>
    <dbReference type="NCBI Taxonomy" id="46433"/>
    <lineage>
        <taxon>Eukaryota</taxon>
        <taxon>Sar</taxon>
        <taxon>Rhizaria</taxon>
        <taxon>Retaria</taxon>
        <taxon>Foraminifera</taxon>
        <taxon>Monothalamids</taxon>
        <taxon>Reticulomyxidae</taxon>
        <taxon>Reticulomyxa</taxon>
    </lineage>
</organism>
<sequence>FLVHPERRFIKSGLLTKQSLKGDLVVYQFYLFNDLLVYASENRGVLTVHRVLQLSLCRIADLRDGFVRNIKNAFRIVSPQKPIILIAETAQEKREWFQAIQNSIEEQAEARNRWVNENINSLQDMHATAQISQYIGRTVGPKRHELKRVQAGEQNINSKDINPDVKLEIAAFQRQPPCKLCIKPFKRFARKVIFLKRFT</sequence>
<dbReference type="GO" id="GO:0005737">
    <property type="term" value="C:cytoplasm"/>
    <property type="evidence" value="ECO:0007669"/>
    <property type="project" value="TreeGrafter"/>
</dbReference>
<dbReference type="Proteomes" id="UP000023152">
    <property type="component" value="Unassembled WGS sequence"/>
</dbReference>
<dbReference type="PANTHER" id="PTHR12673:SF159">
    <property type="entry name" value="LD03170P"/>
    <property type="match status" value="1"/>
</dbReference>
<evidence type="ECO:0000259" key="1">
    <source>
        <dbReference type="PROSITE" id="PS50003"/>
    </source>
</evidence>
<dbReference type="GO" id="GO:0005085">
    <property type="term" value="F:guanyl-nucleotide exchange factor activity"/>
    <property type="evidence" value="ECO:0007669"/>
    <property type="project" value="TreeGrafter"/>
</dbReference>
<protein>
    <submittedName>
        <fullName evidence="2">Rho guanine nucleotide exchange factor</fullName>
    </submittedName>
</protein>
<comment type="caution">
    <text evidence="2">The sequence shown here is derived from an EMBL/GenBank/DDBJ whole genome shotgun (WGS) entry which is preliminary data.</text>
</comment>
<dbReference type="SMART" id="SM00233">
    <property type="entry name" value="PH"/>
    <property type="match status" value="1"/>
</dbReference>
<dbReference type="InterPro" id="IPR011993">
    <property type="entry name" value="PH-like_dom_sf"/>
</dbReference>
<proteinExistence type="predicted"/>
<feature type="domain" description="PH" evidence="1">
    <location>
        <begin position="8"/>
        <end position="105"/>
    </location>
</feature>
<dbReference type="Pfam" id="PF00169">
    <property type="entry name" value="PH"/>
    <property type="match status" value="1"/>
</dbReference>
<keyword evidence="3" id="KW-1185">Reference proteome</keyword>
<dbReference type="PROSITE" id="PS50003">
    <property type="entry name" value="PH_DOMAIN"/>
    <property type="match status" value="1"/>
</dbReference>
<feature type="non-terminal residue" evidence="2">
    <location>
        <position position="1"/>
    </location>
</feature>
<gene>
    <name evidence="2" type="ORF">RFI_15049</name>
</gene>
<evidence type="ECO:0000313" key="2">
    <source>
        <dbReference type="EMBL" id="ETO22151.1"/>
    </source>
</evidence>
<dbReference type="SUPFAM" id="SSF50729">
    <property type="entry name" value="PH domain-like"/>
    <property type="match status" value="1"/>
</dbReference>
<dbReference type="Gene3D" id="2.30.29.30">
    <property type="entry name" value="Pleckstrin-homology domain (PH domain)/Phosphotyrosine-binding domain (PTB)"/>
    <property type="match status" value="1"/>
</dbReference>